<dbReference type="EMBL" id="JAHBBD010000002">
    <property type="protein sequence ID" value="MBW3082137.1"/>
    <property type="molecule type" value="Genomic_DNA"/>
</dbReference>
<dbReference type="Pfam" id="PF00532">
    <property type="entry name" value="Peripla_BP_1"/>
    <property type="match status" value="1"/>
</dbReference>
<dbReference type="InterPro" id="IPR000843">
    <property type="entry name" value="HTH_LacI"/>
</dbReference>
<organism evidence="6 7">
    <name type="scientific">Bifidobacterium phasiani</name>
    <dbReference type="NCBI Taxonomy" id="2834431"/>
    <lineage>
        <taxon>Bacteria</taxon>
        <taxon>Bacillati</taxon>
        <taxon>Actinomycetota</taxon>
        <taxon>Actinomycetes</taxon>
        <taxon>Bifidobacteriales</taxon>
        <taxon>Bifidobacteriaceae</taxon>
        <taxon>Bifidobacterium</taxon>
    </lineage>
</organism>
<dbReference type="PANTHER" id="PTHR30146">
    <property type="entry name" value="LACI-RELATED TRANSCRIPTIONAL REPRESSOR"/>
    <property type="match status" value="1"/>
</dbReference>
<keyword evidence="2 6" id="KW-0238">DNA-binding</keyword>
<evidence type="ECO:0000256" key="3">
    <source>
        <dbReference type="ARBA" id="ARBA00023163"/>
    </source>
</evidence>
<evidence type="ECO:0000256" key="2">
    <source>
        <dbReference type="ARBA" id="ARBA00023125"/>
    </source>
</evidence>
<gene>
    <name evidence="6" type="ORF">KIH73_01855</name>
</gene>
<dbReference type="GO" id="GO:0003677">
    <property type="term" value="F:DNA binding"/>
    <property type="evidence" value="ECO:0007669"/>
    <property type="project" value="UniProtKB-KW"/>
</dbReference>
<accession>A0ABS6W6R5</accession>
<dbReference type="SMART" id="SM00354">
    <property type="entry name" value="HTH_LACI"/>
    <property type="match status" value="1"/>
</dbReference>
<dbReference type="InterPro" id="IPR001761">
    <property type="entry name" value="Peripla_BP/Lac1_sug-bd_dom"/>
</dbReference>
<dbReference type="PROSITE" id="PS50932">
    <property type="entry name" value="HTH_LACI_2"/>
    <property type="match status" value="1"/>
</dbReference>
<dbReference type="Pfam" id="PF00356">
    <property type="entry name" value="LacI"/>
    <property type="match status" value="1"/>
</dbReference>
<name>A0ABS6W6R5_9BIFI</name>
<sequence>MVSIKDVARRAGVSPQTVSNSLNNPAIVKPATRRLVIEAIEQLGYTPNASARRLRTQRSNTIAIGIAPVSYSRIYDRLLHALVTEADAHDIRVILYKTDSKQEELRQFEALTRGGDVDSFVLTDTEHGDPRLPWLIEHHQAFVLFGRPWGVADMYDPLVPWVDVDGRQGIADMTRHLILHGRKHIGFIGWPGLSGTGADRRSGWQRTLLDARMARPDELDSLCAYGEDRIGAGQAACVALLEQRPDVDAIVCVSDTLATGAIMALPRECDIVVTGFDNTASAQSLEFPTVDQPLTESARQIVRIIREQLDARAAGGATAGRDAAAGAGAGNSGAGGSGAGGEGDGDQLHVLLKPTIVVG</sequence>
<dbReference type="PANTHER" id="PTHR30146:SF109">
    <property type="entry name" value="HTH-TYPE TRANSCRIPTIONAL REGULATOR GALS"/>
    <property type="match status" value="1"/>
</dbReference>
<evidence type="ECO:0000256" key="4">
    <source>
        <dbReference type="SAM" id="MobiDB-lite"/>
    </source>
</evidence>
<dbReference type="Proteomes" id="UP000812844">
    <property type="component" value="Unassembled WGS sequence"/>
</dbReference>
<feature type="domain" description="HTH lacI-type" evidence="5">
    <location>
        <begin position="2"/>
        <end position="56"/>
    </location>
</feature>
<dbReference type="RefSeq" id="WP_219079948.1">
    <property type="nucleotide sequence ID" value="NZ_JAHBBD010000002.1"/>
</dbReference>
<keyword evidence="1" id="KW-0805">Transcription regulation</keyword>
<feature type="compositionally biased region" description="Gly residues" evidence="4">
    <location>
        <begin position="327"/>
        <end position="342"/>
    </location>
</feature>
<keyword evidence="3" id="KW-0804">Transcription</keyword>
<evidence type="ECO:0000256" key="1">
    <source>
        <dbReference type="ARBA" id="ARBA00023015"/>
    </source>
</evidence>
<evidence type="ECO:0000259" key="5">
    <source>
        <dbReference type="PROSITE" id="PS50932"/>
    </source>
</evidence>
<proteinExistence type="predicted"/>
<evidence type="ECO:0000313" key="7">
    <source>
        <dbReference type="Proteomes" id="UP000812844"/>
    </source>
</evidence>
<reference evidence="6 7" key="1">
    <citation type="submission" date="2021-05" db="EMBL/GenBank/DDBJ databases">
        <title>Phylogenetic classification of ten novel species belonging to the genus Bifidobacterium comprising B. colchicus sp. nov., B. abeli sp. nov., B. bicoloris sp. nov., B. guerezis sp. nov., B. rosaliae sp. nov., B. santillanensis sp. nov., B. argentati sp. nov., B. amazzoni sp. nov., B. pluviali sp. nov., and B. pinnaculum sp. nov.</title>
        <authorList>
            <person name="Lugli G.A."/>
            <person name="Ruiz Garcia L."/>
            <person name="Margolles A."/>
            <person name="Ventura M."/>
        </authorList>
    </citation>
    <scope>NUCLEOTIDE SEQUENCE [LARGE SCALE GENOMIC DNA]</scope>
    <source>
        <strain evidence="6 7">6T3</strain>
    </source>
</reference>
<dbReference type="CDD" id="cd01392">
    <property type="entry name" value="HTH_LacI"/>
    <property type="match status" value="1"/>
</dbReference>
<evidence type="ECO:0000313" key="6">
    <source>
        <dbReference type="EMBL" id="MBW3082137.1"/>
    </source>
</evidence>
<protein>
    <submittedName>
        <fullName evidence="6">LacI family DNA-binding transcriptional regulator</fullName>
    </submittedName>
</protein>
<keyword evidence="7" id="KW-1185">Reference proteome</keyword>
<feature type="region of interest" description="Disordered" evidence="4">
    <location>
        <begin position="321"/>
        <end position="346"/>
    </location>
</feature>
<comment type="caution">
    <text evidence="6">The sequence shown here is derived from an EMBL/GenBank/DDBJ whole genome shotgun (WGS) entry which is preliminary data.</text>
</comment>